<reference evidence="2 3" key="1">
    <citation type="submission" date="2019-06" db="EMBL/GenBank/DDBJ databases">
        <title>Sequencing the genomes of 1000 actinobacteria strains.</title>
        <authorList>
            <person name="Klenk H.-P."/>
        </authorList>
    </citation>
    <scope>NUCLEOTIDE SEQUENCE [LARGE SCALE GENOMIC DNA]</scope>
    <source>
        <strain evidence="2 3">DSM 8251</strain>
    </source>
</reference>
<accession>A0A542ZDK2</accession>
<organism evidence="2 3">
    <name type="scientific">Propioniferax innocua</name>
    <dbReference type="NCBI Taxonomy" id="1753"/>
    <lineage>
        <taxon>Bacteria</taxon>
        <taxon>Bacillati</taxon>
        <taxon>Actinomycetota</taxon>
        <taxon>Actinomycetes</taxon>
        <taxon>Propionibacteriales</taxon>
        <taxon>Propionibacteriaceae</taxon>
        <taxon>Propioniferax</taxon>
    </lineage>
</organism>
<dbReference type="RefSeq" id="WP_142094212.1">
    <property type="nucleotide sequence ID" value="NZ_BAAAMD010000002.1"/>
</dbReference>
<feature type="compositionally biased region" description="Basic and acidic residues" evidence="1">
    <location>
        <begin position="24"/>
        <end position="34"/>
    </location>
</feature>
<gene>
    <name evidence="2" type="ORF">FB460_2285</name>
</gene>
<dbReference type="InterPro" id="IPR007922">
    <property type="entry name" value="DciA-like"/>
</dbReference>
<sequence>MSEPGTEDPERFEALDPVDEEVEVPEREDSREPGSTDVTQHDPTGLDLARKVAASIGAGPAPAKRRRRRPSPRKRSGSKPYDDGRDPLALGDVFGRVVHERGWTTQVSIHAMLANWPRLVGTSIADHSRPERFEDGVLHVRAESTAWATQMRLMAPNLVARLNDELGQGSVVSVQVKGPDAPSWKHGPRSVPGRGPRDTYG</sequence>
<dbReference type="EMBL" id="VFOR01000002">
    <property type="protein sequence ID" value="TQL58423.1"/>
    <property type="molecule type" value="Genomic_DNA"/>
</dbReference>
<dbReference type="Proteomes" id="UP000316196">
    <property type="component" value="Unassembled WGS sequence"/>
</dbReference>
<keyword evidence="3" id="KW-1185">Reference proteome</keyword>
<evidence type="ECO:0000313" key="2">
    <source>
        <dbReference type="EMBL" id="TQL58423.1"/>
    </source>
</evidence>
<feature type="region of interest" description="Disordered" evidence="1">
    <location>
        <begin position="177"/>
        <end position="201"/>
    </location>
</feature>
<proteinExistence type="predicted"/>
<evidence type="ECO:0000313" key="3">
    <source>
        <dbReference type="Proteomes" id="UP000316196"/>
    </source>
</evidence>
<protein>
    <submittedName>
        <fullName evidence="2">Putative nucleic acid-binding Zn ribbon protein</fullName>
    </submittedName>
</protein>
<dbReference type="PANTHER" id="PTHR36456:SF1">
    <property type="entry name" value="UPF0232 PROTEIN SCO3875"/>
    <property type="match status" value="1"/>
</dbReference>
<dbReference type="Pfam" id="PF05258">
    <property type="entry name" value="DciA"/>
    <property type="match status" value="1"/>
</dbReference>
<name>A0A542ZDK2_9ACTN</name>
<dbReference type="PANTHER" id="PTHR36456">
    <property type="entry name" value="UPF0232 PROTEIN SCO3875"/>
    <property type="match status" value="1"/>
</dbReference>
<comment type="caution">
    <text evidence="2">The sequence shown here is derived from an EMBL/GenBank/DDBJ whole genome shotgun (WGS) entry which is preliminary data.</text>
</comment>
<dbReference type="AlphaFoldDB" id="A0A542ZDK2"/>
<evidence type="ECO:0000256" key="1">
    <source>
        <dbReference type="SAM" id="MobiDB-lite"/>
    </source>
</evidence>
<dbReference type="OrthoDB" id="5516926at2"/>
<feature type="region of interest" description="Disordered" evidence="1">
    <location>
        <begin position="1"/>
        <end position="88"/>
    </location>
</feature>
<feature type="compositionally biased region" description="Basic residues" evidence="1">
    <location>
        <begin position="63"/>
        <end position="77"/>
    </location>
</feature>